<dbReference type="Proteomes" id="UP000001064">
    <property type="component" value="Unassembled WGS sequence"/>
</dbReference>
<dbReference type="GO" id="GO:0003676">
    <property type="term" value="F:nucleic acid binding"/>
    <property type="evidence" value="ECO:0007669"/>
    <property type="project" value="InterPro"/>
</dbReference>
<dbReference type="KEGG" id="dpp:DICPUDRAFT_157546"/>
<accession>F0ZZE3</accession>
<dbReference type="VEuPathDB" id="AmoebaDB:DICPUDRAFT_157546"/>
<dbReference type="InParanoid" id="F0ZZE3"/>
<dbReference type="AlphaFoldDB" id="F0ZZE3"/>
<proteinExistence type="predicted"/>
<feature type="domain" description="Tc1-like transposase DDE" evidence="1">
    <location>
        <begin position="7"/>
        <end position="52"/>
    </location>
</feature>
<name>F0ZZE3_DICPU</name>
<dbReference type="Pfam" id="PF13358">
    <property type="entry name" value="DDE_3"/>
    <property type="match status" value="1"/>
</dbReference>
<dbReference type="OrthoDB" id="9996331at2759"/>
<sequence>MTTVVRIVKQYFEENNIQVYPLPPYSLDINIIENLWPIIKERVSKKMFRNASQDQV</sequence>
<evidence type="ECO:0000259" key="1">
    <source>
        <dbReference type="Pfam" id="PF13358"/>
    </source>
</evidence>
<dbReference type="Gene3D" id="3.30.420.10">
    <property type="entry name" value="Ribonuclease H-like superfamily/Ribonuclease H"/>
    <property type="match status" value="1"/>
</dbReference>
<gene>
    <name evidence="2" type="ORF">DICPUDRAFT_157546</name>
</gene>
<dbReference type="RefSeq" id="XP_003292790.1">
    <property type="nucleotide sequence ID" value="XM_003292742.1"/>
</dbReference>
<evidence type="ECO:0000313" key="2">
    <source>
        <dbReference type="EMBL" id="EGC30692.1"/>
    </source>
</evidence>
<dbReference type="InterPro" id="IPR038717">
    <property type="entry name" value="Tc1-like_DDE_dom"/>
</dbReference>
<dbReference type="EMBL" id="GL871308">
    <property type="protein sequence ID" value="EGC30692.1"/>
    <property type="molecule type" value="Genomic_DNA"/>
</dbReference>
<protein>
    <recommendedName>
        <fullName evidence="1">Tc1-like transposase DDE domain-containing protein</fullName>
    </recommendedName>
</protein>
<dbReference type="InterPro" id="IPR036397">
    <property type="entry name" value="RNaseH_sf"/>
</dbReference>
<dbReference type="eggNOG" id="ENOG502RP18">
    <property type="taxonomic scope" value="Eukaryota"/>
</dbReference>
<organism evidence="2 3">
    <name type="scientific">Dictyostelium purpureum</name>
    <name type="common">Slime mold</name>
    <dbReference type="NCBI Taxonomy" id="5786"/>
    <lineage>
        <taxon>Eukaryota</taxon>
        <taxon>Amoebozoa</taxon>
        <taxon>Evosea</taxon>
        <taxon>Eumycetozoa</taxon>
        <taxon>Dictyostelia</taxon>
        <taxon>Dictyosteliales</taxon>
        <taxon>Dictyosteliaceae</taxon>
        <taxon>Dictyostelium</taxon>
    </lineage>
</organism>
<evidence type="ECO:0000313" key="3">
    <source>
        <dbReference type="Proteomes" id="UP000001064"/>
    </source>
</evidence>
<dbReference type="GeneID" id="10508886"/>
<reference evidence="3" key="1">
    <citation type="journal article" date="2011" name="Genome Biol.">
        <title>Comparative genomics of the social amoebae Dictyostelium discoideum and Dictyostelium purpureum.</title>
        <authorList>
            <consortium name="US DOE Joint Genome Institute (JGI-PGF)"/>
            <person name="Sucgang R."/>
            <person name="Kuo A."/>
            <person name="Tian X."/>
            <person name="Salerno W."/>
            <person name="Parikh A."/>
            <person name="Feasley C.L."/>
            <person name="Dalin E."/>
            <person name="Tu H."/>
            <person name="Huang E."/>
            <person name="Barry K."/>
            <person name="Lindquist E."/>
            <person name="Shapiro H."/>
            <person name="Bruce D."/>
            <person name="Schmutz J."/>
            <person name="Salamov A."/>
            <person name="Fey P."/>
            <person name="Gaudet P."/>
            <person name="Anjard C."/>
            <person name="Babu M.M."/>
            <person name="Basu S."/>
            <person name="Bushmanova Y."/>
            <person name="van der Wel H."/>
            <person name="Katoh-Kurasawa M."/>
            <person name="Dinh C."/>
            <person name="Coutinho P.M."/>
            <person name="Saito T."/>
            <person name="Elias M."/>
            <person name="Schaap P."/>
            <person name="Kay R.R."/>
            <person name="Henrissat B."/>
            <person name="Eichinger L."/>
            <person name="Rivero F."/>
            <person name="Putnam N.H."/>
            <person name="West C.M."/>
            <person name="Loomis W.F."/>
            <person name="Chisholm R.L."/>
            <person name="Shaulsky G."/>
            <person name="Strassmann J.E."/>
            <person name="Queller D.C."/>
            <person name="Kuspa A."/>
            <person name="Grigoriev I.V."/>
        </authorList>
    </citation>
    <scope>NUCLEOTIDE SEQUENCE [LARGE SCALE GENOMIC DNA]</scope>
    <source>
        <strain evidence="3">QSDP1</strain>
    </source>
</reference>
<keyword evidence="3" id="KW-1185">Reference proteome</keyword>